<dbReference type="OrthoDB" id="9790975at2"/>
<sequence length="50" mass="5461">MRAPLEALGYEITGELPVYGIFDRGKVKQEDNVVSQAQRLGADLAGSLRQ</sequence>
<proteinExistence type="predicted"/>
<dbReference type="Proteomes" id="UP000005496">
    <property type="component" value="Unassembled WGS sequence"/>
</dbReference>
<dbReference type="RefSeq" id="WP_008869744.1">
    <property type="nucleotide sequence ID" value="NZ_ACJN02000002.1"/>
</dbReference>
<reference evidence="1" key="1">
    <citation type="submission" date="2010-05" db="EMBL/GenBank/DDBJ databases">
        <title>The draft genome of Desulfonatronospira thiodismutans ASO3-1.</title>
        <authorList>
            <consortium name="US DOE Joint Genome Institute (JGI-PGF)"/>
            <person name="Lucas S."/>
            <person name="Copeland A."/>
            <person name="Lapidus A."/>
            <person name="Cheng J.-F."/>
            <person name="Bruce D."/>
            <person name="Goodwin L."/>
            <person name="Pitluck S."/>
            <person name="Chertkov O."/>
            <person name="Brettin T."/>
            <person name="Detter J.C."/>
            <person name="Han C."/>
            <person name="Land M.L."/>
            <person name="Hauser L."/>
            <person name="Kyrpides N."/>
            <person name="Mikhailova N."/>
            <person name="Muyzer G."/>
            <person name="Woyke T."/>
        </authorList>
    </citation>
    <scope>NUCLEOTIDE SEQUENCE [LARGE SCALE GENOMIC DNA]</scope>
    <source>
        <strain evidence="1">ASO3-1</strain>
    </source>
</reference>
<evidence type="ECO:0000313" key="1">
    <source>
        <dbReference type="EMBL" id="EFI34422.1"/>
    </source>
</evidence>
<gene>
    <name evidence="1" type="ORF">Dthio_PD1780</name>
</gene>
<dbReference type="AlphaFoldDB" id="D6SNU6"/>
<evidence type="ECO:0000313" key="2">
    <source>
        <dbReference type="Proteomes" id="UP000005496"/>
    </source>
</evidence>
<keyword evidence="2" id="KW-1185">Reference proteome</keyword>
<organism evidence="1 2">
    <name type="scientific">Desulfonatronospira thiodismutans ASO3-1</name>
    <dbReference type="NCBI Taxonomy" id="555779"/>
    <lineage>
        <taxon>Bacteria</taxon>
        <taxon>Pseudomonadati</taxon>
        <taxon>Thermodesulfobacteriota</taxon>
        <taxon>Desulfovibrionia</taxon>
        <taxon>Desulfovibrionales</taxon>
        <taxon>Desulfonatronovibrionaceae</taxon>
        <taxon>Desulfonatronospira</taxon>
    </lineage>
</organism>
<protein>
    <submittedName>
        <fullName evidence="1">Uncharacterized protein</fullName>
    </submittedName>
</protein>
<dbReference type="EMBL" id="ACJN02000002">
    <property type="protein sequence ID" value="EFI34422.1"/>
    <property type="molecule type" value="Genomic_DNA"/>
</dbReference>
<name>D6SNU6_9BACT</name>
<accession>D6SNU6</accession>
<dbReference type="eggNOG" id="COG0655">
    <property type="taxonomic scope" value="Bacteria"/>
</dbReference>
<comment type="caution">
    <text evidence="1">The sequence shown here is derived from an EMBL/GenBank/DDBJ whole genome shotgun (WGS) entry which is preliminary data.</text>
</comment>